<accession>A0AAJ5C8J5</accession>
<dbReference type="InterPro" id="IPR036477">
    <property type="entry name" value="Formyl_transf_N_sf"/>
</dbReference>
<feature type="domain" description="Formyl transferase N-terminal" evidence="2">
    <location>
        <begin position="48"/>
        <end position="216"/>
    </location>
</feature>
<dbReference type="PANTHER" id="PTHR11138:SF5">
    <property type="entry name" value="METHIONYL-TRNA FORMYLTRANSFERASE, MITOCHONDRIAL"/>
    <property type="match status" value="1"/>
</dbReference>
<dbReference type="SUPFAM" id="SSF53328">
    <property type="entry name" value="Formyltransferase"/>
    <property type="match status" value="1"/>
</dbReference>
<dbReference type="GO" id="GO:0004479">
    <property type="term" value="F:methionyl-tRNA formyltransferase activity"/>
    <property type="evidence" value="ECO:0007669"/>
    <property type="project" value="UniProtKB-EC"/>
</dbReference>
<evidence type="ECO:0000313" key="4">
    <source>
        <dbReference type="Proteomes" id="UP001294444"/>
    </source>
</evidence>
<dbReference type="PANTHER" id="PTHR11138">
    <property type="entry name" value="METHIONYL-TRNA FORMYLTRANSFERASE"/>
    <property type="match status" value="1"/>
</dbReference>
<keyword evidence="4" id="KW-1185">Reference proteome</keyword>
<comment type="caution">
    <text evidence="3">The sequence shown here is derived from an EMBL/GenBank/DDBJ whole genome shotgun (WGS) entry which is preliminary data.</text>
</comment>
<gene>
    <name evidence="3" type="ORF">MEPE_06279</name>
</gene>
<dbReference type="Gene3D" id="3.40.50.12230">
    <property type="match status" value="1"/>
</dbReference>
<dbReference type="Proteomes" id="UP001294444">
    <property type="component" value="Unassembled WGS sequence"/>
</dbReference>
<evidence type="ECO:0000313" key="3">
    <source>
        <dbReference type="EMBL" id="SNX87569.1"/>
    </source>
</evidence>
<dbReference type="GO" id="GO:0005739">
    <property type="term" value="C:mitochondrion"/>
    <property type="evidence" value="ECO:0007669"/>
    <property type="project" value="TreeGrafter"/>
</dbReference>
<dbReference type="AlphaFoldDB" id="A0AAJ5C8J5"/>
<dbReference type="Pfam" id="PF00551">
    <property type="entry name" value="Formyl_trans_N"/>
    <property type="match status" value="1"/>
</dbReference>
<dbReference type="EMBL" id="OAPG01000020">
    <property type="protein sequence ID" value="SNX87569.1"/>
    <property type="molecule type" value="Genomic_DNA"/>
</dbReference>
<sequence length="433" mass="48410">MTISLCPCLSSIRLIRSPQPSTFKIPSCCRSLSTISTHAVPSTAPYNILFMGTDSFASSSLSALLKHRNALLSSIHVVTPPDTNQKWGAARMKVSPVKALALTSNLAHQHVPSEGMKEYTLPCTFPLDPNSILLTCSFGHLIPDALLDKFPNPWQRLNIHPSLLPQLRGAAPIQWAIAKGFDRSGVSIQTLEKGKFDTGRIVAQESFLFPPPPSTTAAYNELNHLTTKEEWHQAGFLQVEERMAIQAADLLIKTLSDLNLYWQRSWDQNHQERSFAPKLKPSHTLIRWDTWTAAHIAARERAMGYMYPLSTTLHPPPTPINEIDDNKSRSSTFRPVNVNFSNTHTISLTRLLQNDEPKISMSKTWVEGSAWFSPVHDALIVKTYSGERNGKEDEEVLAVRTIKVAGKKPKSATEFFKSYKDRTHPSSGLFSFQ</sequence>
<reference evidence="3" key="1">
    <citation type="submission" date="2023-10" db="EMBL/GenBank/DDBJ databases">
        <authorList>
            <person name="Guldener U."/>
        </authorList>
    </citation>
    <scope>NUCLEOTIDE SEQUENCE</scope>
    <source>
        <strain evidence="3">Mp4</strain>
    </source>
</reference>
<dbReference type="CDD" id="cd08646">
    <property type="entry name" value="FMT_core_Met-tRNA-FMT_N"/>
    <property type="match status" value="1"/>
</dbReference>
<dbReference type="InterPro" id="IPR002376">
    <property type="entry name" value="Formyl_transf_N"/>
</dbReference>
<evidence type="ECO:0000259" key="2">
    <source>
        <dbReference type="Pfam" id="PF00551"/>
    </source>
</evidence>
<proteinExistence type="predicted"/>
<name>A0AAJ5C8J5_9BASI</name>
<dbReference type="EC" id="2.1.2.9" evidence="1"/>
<protein>
    <recommendedName>
        <fullName evidence="1">methionyl-tRNA formyltransferase</fullName>
        <ecNumber evidence="1">2.1.2.9</ecNumber>
    </recommendedName>
</protein>
<organism evidence="3 4">
    <name type="scientific">Melanopsichium pennsylvanicum</name>
    <dbReference type="NCBI Taxonomy" id="63383"/>
    <lineage>
        <taxon>Eukaryota</taxon>
        <taxon>Fungi</taxon>
        <taxon>Dikarya</taxon>
        <taxon>Basidiomycota</taxon>
        <taxon>Ustilaginomycotina</taxon>
        <taxon>Ustilaginomycetes</taxon>
        <taxon>Ustilaginales</taxon>
        <taxon>Ustilaginaceae</taxon>
        <taxon>Melanopsichium</taxon>
    </lineage>
</organism>
<evidence type="ECO:0000256" key="1">
    <source>
        <dbReference type="ARBA" id="ARBA00012261"/>
    </source>
</evidence>
<dbReference type="InterPro" id="IPR041711">
    <property type="entry name" value="Met-tRNA-FMT_N"/>
</dbReference>